<dbReference type="Proteomes" id="UP000276133">
    <property type="component" value="Unassembled WGS sequence"/>
</dbReference>
<organism evidence="2 3">
    <name type="scientific">Brachionus plicatilis</name>
    <name type="common">Marine rotifer</name>
    <name type="synonym">Brachionus muelleri</name>
    <dbReference type="NCBI Taxonomy" id="10195"/>
    <lineage>
        <taxon>Eukaryota</taxon>
        <taxon>Metazoa</taxon>
        <taxon>Spiralia</taxon>
        <taxon>Gnathifera</taxon>
        <taxon>Rotifera</taxon>
        <taxon>Eurotatoria</taxon>
        <taxon>Monogononta</taxon>
        <taxon>Pseudotrocha</taxon>
        <taxon>Ploima</taxon>
        <taxon>Brachionidae</taxon>
        <taxon>Brachionus</taxon>
    </lineage>
</organism>
<keyword evidence="1" id="KW-0812">Transmembrane</keyword>
<accession>A0A3M7Q7B6</accession>
<dbReference type="EMBL" id="REGN01007279">
    <property type="protein sequence ID" value="RNA06815.1"/>
    <property type="molecule type" value="Genomic_DNA"/>
</dbReference>
<gene>
    <name evidence="2" type="ORF">BpHYR1_012189</name>
</gene>
<comment type="caution">
    <text evidence="2">The sequence shown here is derived from an EMBL/GenBank/DDBJ whole genome shotgun (WGS) entry which is preliminary data.</text>
</comment>
<evidence type="ECO:0000313" key="2">
    <source>
        <dbReference type="EMBL" id="RNA06815.1"/>
    </source>
</evidence>
<dbReference type="AlphaFoldDB" id="A0A3M7Q7B6"/>
<evidence type="ECO:0000256" key="1">
    <source>
        <dbReference type="SAM" id="Phobius"/>
    </source>
</evidence>
<keyword evidence="1" id="KW-1133">Transmembrane helix</keyword>
<proteinExistence type="predicted"/>
<keyword evidence="1" id="KW-0472">Membrane</keyword>
<keyword evidence="3" id="KW-1185">Reference proteome</keyword>
<protein>
    <submittedName>
        <fullName evidence="2">Uncharacterized protein</fullName>
    </submittedName>
</protein>
<reference evidence="2 3" key="1">
    <citation type="journal article" date="2018" name="Sci. Rep.">
        <title>Genomic signatures of local adaptation to the degree of environmental predictability in rotifers.</title>
        <authorList>
            <person name="Franch-Gras L."/>
            <person name="Hahn C."/>
            <person name="Garcia-Roger E.M."/>
            <person name="Carmona M.J."/>
            <person name="Serra M."/>
            <person name="Gomez A."/>
        </authorList>
    </citation>
    <scope>NUCLEOTIDE SEQUENCE [LARGE SCALE GENOMIC DNA]</scope>
    <source>
        <strain evidence="2">HYR1</strain>
    </source>
</reference>
<name>A0A3M7Q7B6_BRAPC</name>
<feature type="transmembrane region" description="Helical" evidence="1">
    <location>
        <begin position="6"/>
        <end position="28"/>
    </location>
</feature>
<evidence type="ECO:0000313" key="3">
    <source>
        <dbReference type="Proteomes" id="UP000276133"/>
    </source>
</evidence>
<sequence>MITSSVVTKVFAFYVNFFLVHNLSSFFYKADLKGLKKSFELLKLCDNVCLNGMCEAWFKKGFVNIKKYE</sequence>